<evidence type="ECO:0000313" key="3">
    <source>
        <dbReference type="Proteomes" id="UP000320948"/>
    </source>
</evidence>
<reference evidence="2 3" key="1">
    <citation type="journal article" date="2017" name="Nat. Commun.">
        <title>In situ click chemistry generation of cyclooxygenase-2 inhibitors.</title>
        <authorList>
            <person name="Bhardwaj A."/>
            <person name="Kaur J."/>
            <person name="Wuest M."/>
            <person name="Wuest F."/>
        </authorList>
    </citation>
    <scope>NUCLEOTIDE SEQUENCE [LARGE SCALE GENOMIC DNA]</scope>
    <source>
        <strain evidence="2">S2_018_000_R2_106</strain>
    </source>
</reference>
<feature type="domain" description="NTP pyrophosphohydrolase MazG-like" evidence="1">
    <location>
        <begin position="35"/>
        <end position="102"/>
    </location>
</feature>
<dbReference type="InterPro" id="IPR004518">
    <property type="entry name" value="MazG-like_dom"/>
</dbReference>
<dbReference type="Gene3D" id="1.10.287.1080">
    <property type="entry name" value="MazG-like"/>
    <property type="match status" value="1"/>
</dbReference>
<dbReference type="Pfam" id="PF03819">
    <property type="entry name" value="MazG"/>
    <property type="match status" value="1"/>
</dbReference>
<proteinExistence type="predicted"/>
<evidence type="ECO:0000313" key="2">
    <source>
        <dbReference type="EMBL" id="TKW61488.1"/>
    </source>
</evidence>
<name>A0A6N4REH4_BLAVI</name>
<dbReference type="Proteomes" id="UP000320948">
    <property type="component" value="Unassembled WGS sequence"/>
</dbReference>
<accession>A0A6N4REH4</accession>
<protein>
    <recommendedName>
        <fullName evidence="1">NTP pyrophosphohydrolase MazG-like domain-containing protein</fullName>
    </recommendedName>
</protein>
<dbReference type="EMBL" id="VAFM01000001">
    <property type="protein sequence ID" value="TKW61488.1"/>
    <property type="molecule type" value="Genomic_DNA"/>
</dbReference>
<sequence length="105" mass="11792">MDHLPQSTLTQLQAYVAEVELRRGFASESIQDKCLLLTEEVGELCKAIRKHHTSIKMANDAKPQNVAEELADVLMYVLAIANKTGINLAEALVEKETKNEQRKWA</sequence>
<gene>
    <name evidence="2" type="ORF">DI628_02380</name>
</gene>
<dbReference type="PANTHER" id="PTHR42702:SF1">
    <property type="entry name" value="REGULATORY PROTEIN FOR BETA-LACTAMASE"/>
    <property type="match status" value="1"/>
</dbReference>
<dbReference type="PIRSF" id="PIRSF036521">
    <property type="entry name" value="UCP036521_pph"/>
    <property type="match status" value="1"/>
</dbReference>
<dbReference type="AlphaFoldDB" id="A0A6N4REH4"/>
<comment type="caution">
    <text evidence="2">The sequence shown here is derived from an EMBL/GenBank/DDBJ whole genome shotgun (WGS) entry which is preliminary data.</text>
</comment>
<dbReference type="InterPro" id="IPR011411">
    <property type="entry name" value="MazG-related_YvdC"/>
</dbReference>
<dbReference type="PANTHER" id="PTHR42702">
    <property type="entry name" value="NUCLEOTIDE PYROPHOSPHOHYDROLASE"/>
    <property type="match status" value="1"/>
</dbReference>
<dbReference type="SUPFAM" id="SSF101386">
    <property type="entry name" value="all-alpha NTP pyrophosphatases"/>
    <property type="match status" value="1"/>
</dbReference>
<organism evidence="2 3">
    <name type="scientific">Blastochloris viridis</name>
    <name type="common">Rhodopseudomonas viridis</name>
    <dbReference type="NCBI Taxonomy" id="1079"/>
    <lineage>
        <taxon>Bacteria</taxon>
        <taxon>Pseudomonadati</taxon>
        <taxon>Pseudomonadota</taxon>
        <taxon>Alphaproteobacteria</taxon>
        <taxon>Hyphomicrobiales</taxon>
        <taxon>Blastochloridaceae</taxon>
        <taxon>Blastochloris</taxon>
    </lineage>
</organism>
<evidence type="ECO:0000259" key="1">
    <source>
        <dbReference type="Pfam" id="PF03819"/>
    </source>
</evidence>